<reference evidence="15 16" key="1">
    <citation type="submission" date="2017-04" db="EMBL/GenBank/DDBJ databases">
        <authorList>
            <person name="Afonso C.L."/>
            <person name="Miller P.J."/>
            <person name="Scott M.A."/>
            <person name="Spackman E."/>
            <person name="Goraichik I."/>
            <person name="Dimitrov K.M."/>
            <person name="Suarez D.L."/>
            <person name="Swayne D.E."/>
        </authorList>
    </citation>
    <scope>NUCLEOTIDE SEQUENCE [LARGE SCALE GENOMIC DNA]</scope>
    <source>
        <strain evidence="15 16">LMG26642</strain>
    </source>
</reference>
<evidence type="ECO:0000256" key="8">
    <source>
        <dbReference type="ARBA" id="ARBA00022840"/>
    </source>
</evidence>
<comment type="similarity">
    <text evidence="2 12 13">Belongs to the RecF family.</text>
</comment>
<keyword evidence="11 12" id="KW-0742">SOS response</keyword>
<name>A0A1X7MSX7_9LACT</name>
<dbReference type="Gene3D" id="3.40.50.300">
    <property type="entry name" value="P-loop containing nucleotide triphosphate hydrolases"/>
    <property type="match status" value="1"/>
</dbReference>
<evidence type="ECO:0000313" key="15">
    <source>
        <dbReference type="EMBL" id="SMH27448.1"/>
    </source>
</evidence>
<dbReference type="InterPro" id="IPR003395">
    <property type="entry name" value="RecF/RecN/SMC_N"/>
</dbReference>
<dbReference type="STRING" id="1073423.SAMN04488700_0661"/>
<evidence type="ECO:0000256" key="6">
    <source>
        <dbReference type="ARBA" id="ARBA00022741"/>
    </source>
</evidence>
<evidence type="ECO:0000259" key="14">
    <source>
        <dbReference type="Pfam" id="PF02463"/>
    </source>
</evidence>
<evidence type="ECO:0000256" key="9">
    <source>
        <dbReference type="ARBA" id="ARBA00023125"/>
    </source>
</evidence>
<comment type="subcellular location">
    <subcellularLocation>
        <location evidence="1 12 13">Cytoplasm</location>
    </subcellularLocation>
</comment>
<dbReference type="GO" id="GO:0009432">
    <property type="term" value="P:SOS response"/>
    <property type="evidence" value="ECO:0007669"/>
    <property type="project" value="UniProtKB-UniRule"/>
</dbReference>
<evidence type="ECO:0000256" key="1">
    <source>
        <dbReference type="ARBA" id="ARBA00004496"/>
    </source>
</evidence>
<dbReference type="OrthoDB" id="9803889at2"/>
<evidence type="ECO:0000256" key="3">
    <source>
        <dbReference type="ARBA" id="ARBA00020170"/>
    </source>
</evidence>
<dbReference type="SUPFAM" id="SSF52540">
    <property type="entry name" value="P-loop containing nucleoside triphosphate hydrolases"/>
    <property type="match status" value="1"/>
</dbReference>
<keyword evidence="4 12" id="KW-0963">Cytoplasm</keyword>
<evidence type="ECO:0000256" key="12">
    <source>
        <dbReference type="HAMAP-Rule" id="MF_00365"/>
    </source>
</evidence>
<dbReference type="RefSeq" id="WP_085558935.1">
    <property type="nucleotide sequence ID" value="NZ_FOAH01000010.1"/>
</dbReference>
<dbReference type="GO" id="GO:0006260">
    <property type="term" value="P:DNA replication"/>
    <property type="evidence" value="ECO:0007669"/>
    <property type="project" value="UniProtKB-UniRule"/>
</dbReference>
<dbReference type="GO" id="GO:0000731">
    <property type="term" value="P:DNA synthesis involved in DNA repair"/>
    <property type="evidence" value="ECO:0007669"/>
    <property type="project" value="TreeGrafter"/>
</dbReference>
<accession>A0A1X7MSX7</accession>
<dbReference type="InterPro" id="IPR018078">
    <property type="entry name" value="DNA-binding_RecF_CS"/>
</dbReference>
<dbReference type="NCBIfam" id="TIGR00611">
    <property type="entry name" value="recf"/>
    <property type="match status" value="1"/>
</dbReference>
<gene>
    <name evidence="12" type="primary">recF</name>
    <name evidence="15" type="ORF">SAMN04488700_0661</name>
</gene>
<protein>
    <recommendedName>
        <fullName evidence="3 12">DNA replication and repair protein RecF</fullName>
    </recommendedName>
</protein>
<keyword evidence="7 12" id="KW-0227">DNA damage</keyword>
<dbReference type="HAMAP" id="MF_00365">
    <property type="entry name" value="RecF"/>
    <property type="match status" value="1"/>
</dbReference>
<dbReference type="InterPro" id="IPR027417">
    <property type="entry name" value="P-loop_NTPase"/>
</dbReference>
<sequence length="373" mass="42927">MFLKDIKLLNYRNYESAEVTFSQGINVFLGENAQGKTSLMEAIYVLAMARSHRTVNDKELIRWEQDNARVSGRIQKKNSNFPLAISISTKGKKAKFNQLEQKKLSAYIGNLNVILFAPEDLSLVKGSPSVRRKFIDMEMGQMSPIYLHHLVQYQRILKQRNQYLKQLAFQKKKDLTFLEVLTEQLSEHGAAILAERYLFVAKLGNWAAPIHYEISKQKEHLGIDYQCTITLSNTQDKKQIYLDLLQTYKEGQKRELDQGITLFGPHRDDLKFKVNGRHVQTYGSQGQQRTAALSIKLAEIDLMKEMTGEYPLLLLDDVLSELDDERQTHLLKAIQNKVQTFLTTTSLDGVKKEMLEAPKVFRIENGHVEMESE</sequence>
<dbReference type="InterPro" id="IPR042174">
    <property type="entry name" value="RecF_2"/>
</dbReference>
<dbReference type="PANTHER" id="PTHR32182:SF0">
    <property type="entry name" value="DNA REPLICATION AND REPAIR PROTEIN RECF"/>
    <property type="match status" value="1"/>
</dbReference>
<dbReference type="GO" id="GO:0005737">
    <property type="term" value="C:cytoplasm"/>
    <property type="evidence" value="ECO:0007669"/>
    <property type="project" value="UniProtKB-SubCell"/>
</dbReference>
<dbReference type="PANTHER" id="PTHR32182">
    <property type="entry name" value="DNA REPLICATION AND REPAIR PROTEIN RECF"/>
    <property type="match status" value="1"/>
</dbReference>
<dbReference type="EMBL" id="FXBJ01000002">
    <property type="protein sequence ID" value="SMH27448.1"/>
    <property type="molecule type" value="Genomic_DNA"/>
</dbReference>
<dbReference type="PROSITE" id="PS00618">
    <property type="entry name" value="RECF_2"/>
    <property type="match status" value="1"/>
</dbReference>
<evidence type="ECO:0000256" key="4">
    <source>
        <dbReference type="ARBA" id="ARBA00022490"/>
    </source>
</evidence>
<evidence type="ECO:0000256" key="5">
    <source>
        <dbReference type="ARBA" id="ARBA00022705"/>
    </source>
</evidence>
<dbReference type="FunFam" id="1.20.1050.90:FF:000002">
    <property type="entry name" value="DNA replication and repair protein RecF"/>
    <property type="match status" value="1"/>
</dbReference>
<organism evidence="15 16">
    <name type="scientific">Carnobacterium iners</name>
    <dbReference type="NCBI Taxonomy" id="1073423"/>
    <lineage>
        <taxon>Bacteria</taxon>
        <taxon>Bacillati</taxon>
        <taxon>Bacillota</taxon>
        <taxon>Bacilli</taxon>
        <taxon>Lactobacillales</taxon>
        <taxon>Carnobacteriaceae</taxon>
        <taxon>Carnobacterium</taxon>
    </lineage>
</organism>
<dbReference type="InterPro" id="IPR001238">
    <property type="entry name" value="DNA-binding_RecF"/>
</dbReference>
<dbReference type="Gene3D" id="1.20.1050.90">
    <property type="entry name" value="RecF/RecN/SMC, N-terminal domain"/>
    <property type="match status" value="1"/>
</dbReference>
<evidence type="ECO:0000256" key="13">
    <source>
        <dbReference type="RuleBase" id="RU000578"/>
    </source>
</evidence>
<feature type="binding site" evidence="12">
    <location>
        <begin position="30"/>
        <end position="37"/>
    </location>
    <ligand>
        <name>ATP</name>
        <dbReference type="ChEBI" id="CHEBI:30616"/>
    </ligand>
</feature>
<evidence type="ECO:0000313" key="16">
    <source>
        <dbReference type="Proteomes" id="UP000193435"/>
    </source>
</evidence>
<keyword evidence="16" id="KW-1185">Reference proteome</keyword>
<keyword evidence="8 12" id="KW-0067">ATP-binding</keyword>
<dbReference type="GO" id="GO:0005524">
    <property type="term" value="F:ATP binding"/>
    <property type="evidence" value="ECO:0007669"/>
    <property type="project" value="UniProtKB-UniRule"/>
</dbReference>
<evidence type="ECO:0000256" key="7">
    <source>
        <dbReference type="ARBA" id="ARBA00022763"/>
    </source>
</evidence>
<dbReference type="PROSITE" id="PS00617">
    <property type="entry name" value="RECF_1"/>
    <property type="match status" value="1"/>
</dbReference>
<evidence type="ECO:0000256" key="2">
    <source>
        <dbReference type="ARBA" id="ARBA00008016"/>
    </source>
</evidence>
<proteinExistence type="inferred from homology"/>
<dbReference type="Proteomes" id="UP000193435">
    <property type="component" value="Unassembled WGS sequence"/>
</dbReference>
<feature type="domain" description="RecF/RecN/SMC N-terminal" evidence="14">
    <location>
        <begin position="2"/>
        <end position="366"/>
    </location>
</feature>
<dbReference type="Pfam" id="PF02463">
    <property type="entry name" value="SMC_N"/>
    <property type="match status" value="1"/>
</dbReference>
<dbReference type="AlphaFoldDB" id="A0A1X7MSX7"/>
<keyword evidence="9 12" id="KW-0238">DNA-binding</keyword>
<evidence type="ECO:0000256" key="11">
    <source>
        <dbReference type="ARBA" id="ARBA00023236"/>
    </source>
</evidence>
<comment type="function">
    <text evidence="12 13">The RecF protein is involved in DNA metabolism; it is required for DNA replication and normal SOS inducibility. RecF binds preferentially to single-stranded, linear DNA. It also seems to bind ATP.</text>
</comment>
<keyword evidence="5 12" id="KW-0235">DNA replication</keyword>
<evidence type="ECO:0000256" key="10">
    <source>
        <dbReference type="ARBA" id="ARBA00023204"/>
    </source>
</evidence>
<keyword evidence="6 12" id="KW-0547">Nucleotide-binding</keyword>
<dbReference type="GO" id="GO:0006302">
    <property type="term" value="P:double-strand break repair"/>
    <property type="evidence" value="ECO:0007669"/>
    <property type="project" value="TreeGrafter"/>
</dbReference>
<keyword evidence="10 12" id="KW-0234">DNA repair</keyword>
<dbReference type="CDD" id="cd03242">
    <property type="entry name" value="ABC_RecF"/>
    <property type="match status" value="1"/>
</dbReference>
<dbReference type="GO" id="GO:0003697">
    <property type="term" value="F:single-stranded DNA binding"/>
    <property type="evidence" value="ECO:0007669"/>
    <property type="project" value="UniProtKB-UniRule"/>
</dbReference>